<protein>
    <submittedName>
        <fullName evidence="1">Uncharacterized protein</fullName>
    </submittedName>
</protein>
<organism evidence="1 2">
    <name type="scientific">Lagenidium giganteum</name>
    <dbReference type="NCBI Taxonomy" id="4803"/>
    <lineage>
        <taxon>Eukaryota</taxon>
        <taxon>Sar</taxon>
        <taxon>Stramenopiles</taxon>
        <taxon>Oomycota</taxon>
        <taxon>Peronosporomycetes</taxon>
        <taxon>Pythiales</taxon>
        <taxon>Pythiaceae</taxon>
    </lineage>
</organism>
<accession>A0AAV2YQ83</accession>
<evidence type="ECO:0000313" key="1">
    <source>
        <dbReference type="EMBL" id="DAZ95314.1"/>
    </source>
</evidence>
<comment type="caution">
    <text evidence="1">The sequence shown here is derived from an EMBL/GenBank/DDBJ whole genome shotgun (WGS) entry which is preliminary data.</text>
</comment>
<name>A0AAV2YQ83_9STRA</name>
<dbReference type="AlphaFoldDB" id="A0AAV2YQ83"/>
<reference evidence="1" key="1">
    <citation type="submission" date="2022-11" db="EMBL/GenBank/DDBJ databases">
        <authorList>
            <person name="Morgan W.R."/>
            <person name="Tartar A."/>
        </authorList>
    </citation>
    <scope>NUCLEOTIDE SEQUENCE</scope>
    <source>
        <strain evidence="1">ARSEF 373</strain>
    </source>
</reference>
<evidence type="ECO:0000313" key="2">
    <source>
        <dbReference type="Proteomes" id="UP001146120"/>
    </source>
</evidence>
<gene>
    <name evidence="1" type="ORF">N0F65_006567</name>
</gene>
<reference evidence="1" key="2">
    <citation type="journal article" date="2023" name="Microbiol Resour">
        <title>Decontamination and Annotation of the Draft Genome Sequence of the Oomycete Lagenidium giganteum ARSEF 373.</title>
        <authorList>
            <person name="Morgan W.R."/>
            <person name="Tartar A."/>
        </authorList>
    </citation>
    <scope>NUCLEOTIDE SEQUENCE</scope>
    <source>
        <strain evidence="1">ARSEF 373</strain>
    </source>
</reference>
<keyword evidence="2" id="KW-1185">Reference proteome</keyword>
<dbReference type="EMBL" id="DAKRPA010000210">
    <property type="protein sequence ID" value="DAZ95314.1"/>
    <property type="molecule type" value="Genomic_DNA"/>
</dbReference>
<proteinExistence type="predicted"/>
<dbReference type="Proteomes" id="UP001146120">
    <property type="component" value="Unassembled WGS sequence"/>
</dbReference>
<sequence length="153" mass="16037">MSAALGGEQSLLAPNVKDQDLAMRGVVIAGIACAVGTMSTIEASPHHEEVWKDYTHFETPCERGECPAGGCLFENCPEKVTCKGGLCYFRKCKDALCDGGACVFDGTDKSVCPGGSCKFINMASTLREGYCAGGGCTLEGKPHPKSFAEALSE</sequence>